<dbReference type="InterPro" id="IPR003838">
    <property type="entry name" value="ABC3_permease_C"/>
</dbReference>
<reference evidence="9" key="1">
    <citation type="submission" date="2008-03" db="EMBL/GenBank/DDBJ databases">
        <title>Complete sequence of Thermoproteus neutrophilus V24Sta.</title>
        <authorList>
            <consortium name="US DOE Joint Genome Institute"/>
            <person name="Copeland A."/>
            <person name="Lucas S."/>
            <person name="Lapidus A."/>
            <person name="Glavina del Rio T."/>
            <person name="Dalin E."/>
            <person name="Tice H."/>
            <person name="Bruce D."/>
            <person name="Goodwin L."/>
            <person name="Pitluck S."/>
            <person name="Sims D."/>
            <person name="Brettin T."/>
            <person name="Detter J.C."/>
            <person name="Han C."/>
            <person name="Kuske C.R."/>
            <person name="Schmutz J."/>
            <person name="Larimer F."/>
            <person name="Land M."/>
            <person name="Hauser L."/>
            <person name="Kyrpides N."/>
            <person name="Mikhailova N."/>
            <person name="Biddle J.F."/>
            <person name="Zhang Z."/>
            <person name="Fitz-Gibbon S.T."/>
            <person name="Lowe T.M."/>
            <person name="Saltikov C."/>
            <person name="House C.H."/>
            <person name="Richardson P."/>
        </authorList>
    </citation>
    <scope>NUCLEOTIDE SEQUENCE [LARGE SCALE GENOMIC DNA]</scope>
    <source>
        <strain evidence="9">V24Sta</strain>
    </source>
</reference>
<dbReference type="Pfam" id="PF12704">
    <property type="entry name" value="MacB_PCD"/>
    <property type="match status" value="1"/>
</dbReference>
<dbReference type="eggNOG" id="arCOG02312">
    <property type="taxonomic scope" value="Archaea"/>
</dbReference>
<accession>B1YDL1</accession>
<evidence type="ECO:0000256" key="3">
    <source>
        <dbReference type="ARBA" id="ARBA00022692"/>
    </source>
</evidence>
<dbReference type="KEGG" id="tne:Tneu_0937"/>
<keyword evidence="3 6" id="KW-0812">Transmembrane</keyword>
<evidence type="ECO:0008006" key="11">
    <source>
        <dbReference type="Google" id="ProtNLM"/>
    </source>
</evidence>
<evidence type="ECO:0000256" key="5">
    <source>
        <dbReference type="ARBA" id="ARBA00023136"/>
    </source>
</evidence>
<comment type="subcellular location">
    <subcellularLocation>
        <location evidence="1">Cell membrane</location>
        <topology evidence="1">Multi-pass membrane protein</topology>
    </subcellularLocation>
</comment>
<evidence type="ECO:0000313" key="10">
    <source>
        <dbReference type="Proteomes" id="UP000001694"/>
    </source>
</evidence>
<dbReference type="EMBL" id="CP001014">
    <property type="protein sequence ID" value="ACB39874.1"/>
    <property type="molecule type" value="Genomic_DNA"/>
</dbReference>
<dbReference type="Pfam" id="PF02687">
    <property type="entry name" value="FtsX"/>
    <property type="match status" value="1"/>
</dbReference>
<keyword evidence="4 6" id="KW-1133">Transmembrane helix</keyword>
<feature type="domain" description="ABC3 transporter permease C-terminal" evidence="7">
    <location>
        <begin position="262"/>
        <end position="393"/>
    </location>
</feature>
<evidence type="ECO:0000256" key="2">
    <source>
        <dbReference type="ARBA" id="ARBA00022475"/>
    </source>
</evidence>
<dbReference type="PANTHER" id="PTHR43738">
    <property type="entry name" value="ABC TRANSPORTER, MEMBRANE PROTEIN"/>
    <property type="match status" value="1"/>
</dbReference>
<dbReference type="PANTHER" id="PTHR43738:SF2">
    <property type="entry name" value="ABC TRANSPORTER PERMEASE"/>
    <property type="match status" value="1"/>
</dbReference>
<protein>
    <recommendedName>
        <fullName evidence="11">ABC3 transporter permease protein domain-containing protein</fullName>
    </recommendedName>
</protein>
<evidence type="ECO:0000259" key="7">
    <source>
        <dbReference type="Pfam" id="PF02687"/>
    </source>
</evidence>
<dbReference type="InterPro" id="IPR051125">
    <property type="entry name" value="ABC-4/HrtB_transporter"/>
</dbReference>
<feature type="transmembrane region" description="Helical" evidence="6">
    <location>
        <begin position="303"/>
        <end position="327"/>
    </location>
</feature>
<dbReference type="Proteomes" id="UP000001694">
    <property type="component" value="Chromosome"/>
</dbReference>
<evidence type="ECO:0000256" key="6">
    <source>
        <dbReference type="SAM" id="Phobius"/>
    </source>
</evidence>
<keyword evidence="10" id="KW-1185">Reference proteome</keyword>
<keyword evidence="5 6" id="KW-0472">Membrane</keyword>
<name>B1YDL1_PYRNV</name>
<feature type="transmembrane region" description="Helical" evidence="6">
    <location>
        <begin position="256"/>
        <end position="276"/>
    </location>
</feature>
<sequence length="400" mass="42229">MVEVLLEILRLSWQALWERKGRTVGAIVGVVIAFSALSYALLLGQTFKDYTTRYFTSNFQTNVAYVTGALFTDADVGTLSTIEGVEAAIPIASARGVVRISGQATPIPVTVYGVDPALLRLLLPPTALYEGEMVVGSSLVLAGYYVAFDRSTGEQRISVGSPLSLSIGKRSINAIASGILATGALGYIDTARGVVMDISAFRQATGVTTYSVVVLVLRDPSLVEQVANDVRAAFPNVDVISPQAVLQTINSFLTSFQLFLGLIAGVSTVITALWLYDTMSISVVQKTKEIGVLRALGYKRRHVLAMFLGEAAIVALIGVAIGAALLLPLSQMGLPFGGQSTSAAAPRTAPHPTFNISHIEVDPAIVAATAALVVGINLLGAFLPAYRASRINIVAALRYE</sequence>
<evidence type="ECO:0000256" key="4">
    <source>
        <dbReference type="ARBA" id="ARBA00022989"/>
    </source>
</evidence>
<dbReference type="InterPro" id="IPR025857">
    <property type="entry name" value="MacB_PCD"/>
</dbReference>
<dbReference type="AlphaFoldDB" id="B1YDL1"/>
<proteinExistence type="predicted"/>
<evidence type="ECO:0000256" key="1">
    <source>
        <dbReference type="ARBA" id="ARBA00004651"/>
    </source>
</evidence>
<dbReference type="HOGENOM" id="CLU_000604_8_0_2"/>
<dbReference type="GO" id="GO:0005886">
    <property type="term" value="C:plasma membrane"/>
    <property type="evidence" value="ECO:0007669"/>
    <property type="project" value="UniProtKB-SubCell"/>
</dbReference>
<dbReference type="STRING" id="444157.Tneu_0937"/>
<feature type="transmembrane region" description="Helical" evidence="6">
    <location>
        <begin position="23"/>
        <end position="43"/>
    </location>
</feature>
<gene>
    <name evidence="9" type="ordered locus">Tneu_0937</name>
</gene>
<keyword evidence="2" id="KW-1003">Cell membrane</keyword>
<organism evidence="9 10">
    <name type="scientific">Pyrobaculum neutrophilum (strain DSM 2338 / JCM 9278 / NBRC 100436 / V24Sta)</name>
    <name type="common">Thermoproteus neutrophilus</name>
    <dbReference type="NCBI Taxonomy" id="444157"/>
    <lineage>
        <taxon>Archaea</taxon>
        <taxon>Thermoproteota</taxon>
        <taxon>Thermoprotei</taxon>
        <taxon>Thermoproteales</taxon>
        <taxon>Thermoproteaceae</taxon>
        <taxon>Pyrobaculum</taxon>
    </lineage>
</organism>
<feature type="domain" description="MacB-like periplasmic core" evidence="8">
    <location>
        <begin position="23"/>
        <end position="232"/>
    </location>
</feature>
<evidence type="ECO:0000313" key="9">
    <source>
        <dbReference type="EMBL" id="ACB39874.1"/>
    </source>
</evidence>
<feature type="transmembrane region" description="Helical" evidence="6">
    <location>
        <begin position="364"/>
        <end position="383"/>
    </location>
</feature>
<evidence type="ECO:0000259" key="8">
    <source>
        <dbReference type="Pfam" id="PF12704"/>
    </source>
</evidence>